<keyword evidence="2" id="KW-1185">Reference proteome</keyword>
<proteinExistence type="predicted"/>
<dbReference type="Proteomes" id="UP001187343">
    <property type="component" value="Unassembled WGS sequence"/>
</dbReference>
<gene>
    <name evidence="1" type="ORF">Q8A67_005365</name>
</gene>
<evidence type="ECO:0000313" key="1">
    <source>
        <dbReference type="EMBL" id="KAK2909528.1"/>
    </source>
</evidence>
<reference evidence="1" key="1">
    <citation type="submission" date="2023-08" db="EMBL/GenBank/DDBJ databases">
        <title>Chromosome-level Genome Assembly of mud carp (Cirrhinus molitorella).</title>
        <authorList>
            <person name="Liu H."/>
        </authorList>
    </citation>
    <scope>NUCLEOTIDE SEQUENCE</scope>
    <source>
        <strain evidence="1">Prfri</strain>
        <tissue evidence="1">Muscle</tissue>
    </source>
</reference>
<evidence type="ECO:0000313" key="2">
    <source>
        <dbReference type="Proteomes" id="UP001187343"/>
    </source>
</evidence>
<accession>A0AA88TXC6</accession>
<dbReference type="Gene3D" id="1.10.533.10">
    <property type="entry name" value="Death Domain, Fas"/>
    <property type="match status" value="1"/>
</dbReference>
<dbReference type="AlphaFoldDB" id="A0AA88TXC6"/>
<dbReference type="InterPro" id="IPR011029">
    <property type="entry name" value="DEATH-like_dom_sf"/>
</dbReference>
<organism evidence="1 2">
    <name type="scientific">Cirrhinus molitorella</name>
    <name type="common">mud carp</name>
    <dbReference type="NCBI Taxonomy" id="172907"/>
    <lineage>
        <taxon>Eukaryota</taxon>
        <taxon>Metazoa</taxon>
        <taxon>Chordata</taxon>
        <taxon>Craniata</taxon>
        <taxon>Vertebrata</taxon>
        <taxon>Euteleostomi</taxon>
        <taxon>Actinopterygii</taxon>
        <taxon>Neopterygii</taxon>
        <taxon>Teleostei</taxon>
        <taxon>Ostariophysi</taxon>
        <taxon>Cypriniformes</taxon>
        <taxon>Cyprinidae</taxon>
        <taxon>Labeoninae</taxon>
        <taxon>Labeonini</taxon>
        <taxon>Cirrhinus</taxon>
    </lineage>
</organism>
<comment type="caution">
    <text evidence="1">The sequence shown here is derived from an EMBL/GenBank/DDBJ whole genome shotgun (WGS) entry which is preliminary data.</text>
</comment>
<dbReference type="EMBL" id="JAUYZG010000004">
    <property type="protein sequence ID" value="KAK2909528.1"/>
    <property type="molecule type" value="Genomic_DNA"/>
</dbReference>
<protein>
    <submittedName>
        <fullName evidence="1">Uncharacterized protein</fullName>
    </submittedName>
</protein>
<name>A0AA88TXC6_9TELE</name>
<sequence length="146" mass="16691">MVEGFGPEEAVKSMVEILRKMTQNHLAEQLENKYKEGDSLSDESLDDTMTAVKSSKLFLLMIMRSPLEIRQKAPQKTRSERRITCQVEDWIFRHRGVEIDRSLAVREDRGNVTGGFGWLALTPVFYLRVPAVEKHPPGAVSKEIYV</sequence>